<proteinExistence type="predicted"/>
<name>A0AAN6U9I9_9PEZI</name>
<dbReference type="AlphaFoldDB" id="A0AAN6U9I9"/>
<accession>A0AAN6U9I9</accession>
<reference evidence="2" key="2">
    <citation type="submission" date="2023-05" db="EMBL/GenBank/DDBJ databases">
        <authorList>
            <consortium name="Lawrence Berkeley National Laboratory"/>
            <person name="Steindorff A."/>
            <person name="Hensen N."/>
            <person name="Bonometti L."/>
            <person name="Westerberg I."/>
            <person name="Brannstrom I.O."/>
            <person name="Guillou S."/>
            <person name="Cros-Aarteil S."/>
            <person name="Calhoun S."/>
            <person name="Haridas S."/>
            <person name="Kuo A."/>
            <person name="Mondo S."/>
            <person name="Pangilinan J."/>
            <person name="Riley R."/>
            <person name="Labutti K."/>
            <person name="Andreopoulos B."/>
            <person name="Lipzen A."/>
            <person name="Chen C."/>
            <person name="Yanf M."/>
            <person name="Daum C."/>
            <person name="Ng V."/>
            <person name="Clum A."/>
            <person name="Ohm R."/>
            <person name="Martin F."/>
            <person name="Silar P."/>
            <person name="Natvig D."/>
            <person name="Lalanne C."/>
            <person name="Gautier V."/>
            <person name="Ament-Velasquez S.L."/>
            <person name="Kruys A."/>
            <person name="Hutchinson M.I."/>
            <person name="Powell A.J."/>
            <person name="Barry K."/>
            <person name="Miller A.N."/>
            <person name="Grigoriev I.V."/>
            <person name="Debuchy R."/>
            <person name="Gladieux P."/>
            <person name="Thoren M.H."/>
            <person name="Johannesson H."/>
        </authorList>
    </citation>
    <scope>NUCLEOTIDE SEQUENCE</scope>
    <source>
        <strain evidence="2">CBS 731.68</strain>
    </source>
</reference>
<organism evidence="2 3">
    <name type="scientific">Parathielavia appendiculata</name>
    <dbReference type="NCBI Taxonomy" id="2587402"/>
    <lineage>
        <taxon>Eukaryota</taxon>
        <taxon>Fungi</taxon>
        <taxon>Dikarya</taxon>
        <taxon>Ascomycota</taxon>
        <taxon>Pezizomycotina</taxon>
        <taxon>Sordariomycetes</taxon>
        <taxon>Sordariomycetidae</taxon>
        <taxon>Sordariales</taxon>
        <taxon>Chaetomiaceae</taxon>
        <taxon>Parathielavia</taxon>
    </lineage>
</organism>
<reference evidence="2" key="1">
    <citation type="journal article" date="2023" name="Mol. Phylogenet. Evol.">
        <title>Genome-scale phylogeny and comparative genomics of the fungal order Sordariales.</title>
        <authorList>
            <person name="Hensen N."/>
            <person name="Bonometti L."/>
            <person name="Westerberg I."/>
            <person name="Brannstrom I.O."/>
            <person name="Guillou S."/>
            <person name="Cros-Aarteil S."/>
            <person name="Calhoun S."/>
            <person name="Haridas S."/>
            <person name="Kuo A."/>
            <person name="Mondo S."/>
            <person name="Pangilinan J."/>
            <person name="Riley R."/>
            <person name="LaButti K."/>
            <person name="Andreopoulos B."/>
            <person name="Lipzen A."/>
            <person name="Chen C."/>
            <person name="Yan M."/>
            <person name="Daum C."/>
            <person name="Ng V."/>
            <person name="Clum A."/>
            <person name="Steindorff A."/>
            <person name="Ohm R.A."/>
            <person name="Martin F."/>
            <person name="Silar P."/>
            <person name="Natvig D.O."/>
            <person name="Lalanne C."/>
            <person name="Gautier V."/>
            <person name="Ament-Velasquez S.L."/>
            <person name="Kruys A."/>
            <person name="Hutchinson M.I."/>
            <person name="Powell A.J."/>
            <person name="Barry K."/>
            <person name="Miller A.N."/>
            <person name="Grigoriev I.V."/>
            <person name="Debuchy R."/>
            <person name="Gladieux P."/>
            <person name="Hiltunen Thoren M."/>
            <person name="Johannesson H."/>
        </authorList>
    </citation>
    <scope>NUCLEOTIDE SEQUENCE</scope>
    <source>
        <strain evidence="2">CBS 731.68</strain>
    </source>
</reference>
<gene>
    <name evidence="2" type="ORF">N657DRAFT_44076</name>
</gene>
<comment type="caution">
    <text evidence="2">The sequence shown here is derived from an EMBL/GenBank/DDBJ whole genome shotgun (WGS) entry which is preliminary data.</text>
</comment>
<evidence type="ECO:0000313" key="3">
    <source>
        <dbReference type="Proteomes" id="UP001302602"/>
    </source>
</evidence>
<feature type="compositionally biased region" description="Basic and acidic residues" evidence="1">
    <location>
        <begin position="1"/>
        <end position="12"/>
    </location>
</feature>
<protein>
    <submittedName>
        <fullName evidence="2">Uncharacterized protein</fullName>
    </submittedName>
</protein>
<dbReference type="GeneID" id="87824154"/>
<keyword evidence="3" id="KW-1185">Reference proteome</keyword>
<dbReference type="RefSeq" id="XP_062652639.1">
    <property type="nucleotide sequence ID" value="XM_062787384.1"/>
</dbReference>
<evidence type="ECO:0000256" key="1">
    <source>
        <dbReference type="SAM" id="MobiDB-lite"/>
    </source>
</evidence>
<dbReference type="Proteomes" id="UP001302602">
    <property type="component" value="Unassembled WGS sequence"/>
</dbReference>
<evidence type="ECO:0000313" key="2">
    <source>
        <dbReference type="EMBL" id="KAK4128868.1"/>
    </source>
</evidence>
<sequence>MKGKQRDAEAGRQTRQTRAKGERRKSRHRYLFLSTLFFSLCFCQSQGQMVPRPSTLPAVPLVLPLPLTSTPPLNSFSFVSSFSFSSTFSSFFPSFSSSPSFGFSAPYFDLECHAFSRNENDGVDPRTGVTSPLLQTSYFSTPYLLFSSISSSMSNSRVSWRRGQLGGCANKETLRLRVMRLWVRLCG</sequence>
<feature type="region of interest" description="Disordered" evidence="1">
    <location>
        <begin position="1"/>
        <end position="23"/>
    </location>
</feature>
<dbReference type="EMBL" id="MU853223">
    <property type="protein sequence ID" value="KAK4128868.1"/>
    <property type="molecule type" value="Genomic_DNA"/>
</dbReference>